<name>A0A437D5A3_ORYJA</name>
<dbReference type="InterPro" id="IPR036388">
    <property type="entry name" value="WH-like_DNA-bd_sf"/>
</dbReference>
<dbReference type="InterPro" id="IPR057667">
    <property type="entry name" value="HTH_SB"/>
</dbReference>
<protein>
    <recommendedName>
        <fullName evidence="2">Sleeping Beauty transposase HTH domain-containing protein</fullName>
    </recommendedName>
</protein>
<proteinExistence type="predicted"/>
<evidence type="ECO:0000256" key="1">
    <source>
        <dbReference type="SAM" id="MobiDB-lite"/>
    </source>
</evidence>
<feature type="region of interest" description="Disordered" evidence="1">
    <location>
        <begin position="57"/>
        <end position="112"/>
    </location>
</feature>
<evidence type="ECO:0000259" key="2">
    <source>
        <dbReference type="Pfam" id="PF25787"/>
    </source>
</evidence>
<dbReference type="OrthoDB" id="8823739at2759"/>
<keyword evidence="4" id="KW-1185">Reference proteome</keyword>
<dbReference type="SUPFAM" id="SSF46689">
    <property type="entry name" value="Homeodomain-like"/>
    <property type="match status" value="1"/>
</dbReference>
<feature type="domain" description="Sleeping Beauty transposase HTH" evidence="2">
    <location>
        <begin position="2"/>
        <end position="52"/>
    </location>
</feature>
<dbReference type="InterPro" id="IPR009057">
    <property type="entry name" value="Homeodomain-like_sf"/>
</dbReference>
<accession>A0A437D5A3</accession>
<evidence type="ECO:0000313" key="3">
    <source>
        <dbReference type="EMBL" id="RVE69911.1"/>
    </source>
</evidence>
<feature type="region of interest" description="Disordered" evidence="1">
    <location>
        <begin position="149"/>
        <end position="181"/>
    </location>
</feature>
<dbReference type="EMBL" id="CM012444">
    <property type="protein sequence ID" value="RVE69911.1"/>
    <property type="molecule type" value="Genomic_DNA"/>
</dbReference>
<organism evidence="3 4">
    <name type="scientific">Oryzias javanicus</name>
    <name type="common">Javanese ricefish</name>
    <name type="synonym">Aplocheilus javanicus</name>
    <dbReference type="NCBI Taxonomy" id="123683"/>
    <lineage>
        <taxon>Eukaryota</taxon>
        <taxon>Metazoa</taxon>
        <taxon>Chordata</taxon>
        <taxon>Craniata</taxon>
        <taxon>Vertebrata</taxon>
        <taxon>Euteleostomi</taxon>
        <taxon>Actinopterygii</taxon>
        <taxon>Neopterygii</taxon>
        <taxon>Teleostei</taxon>
        <taxon>Neoteleostei</taxon>
        <taxon>Acanthomorphata</taxon>
        <taxon>Ovalentaria</taxon>
        <taxon>Atherinomorphae</taxon>
        <taxon>Beloniformes</taxon>
        <taxon>Adrianichthyidae</taxon>
        <taxon>Oryziinae</taxon>
        <taxon>Oryzias</taxon>
    </lineage>
</organism>
<dbReference type="PANTHER" id="PTHR46579">
    <property type="entry name" value="F5/8 TYPE C DOMAIN-CONTAINING PROTEIN-RELATED"/>
    <property type="match status" value="1"/>
</dbReference>
<dbReference type="Proteomes" id="UP000283210">
    <property type="component" value="Chromosome 8"/>
</dbReference>
<gene>
    <name evidence="3" type="ORF">OJAV_G00082580</name>
</gene>
<reference evidence="3 4" key="2">
    <citation type="submission" date="2019-01" db="EMBL/GenBank/DDBJ databases">
        <title>A chromosome length genome reference of the Java medaka (oryzias javanicus).</title>
        <authorList>
            <person name="Herpin A."/>
            <person name="Takehana Y."/>
            <person name="Naruse K."/>
            <person name="Ansai S."/>
            <person name="Kawaguchi M."/>
        </authorList>
    </citation>
    <scope>NUCLEOTIDE SEQUENCE [LARGE SCALE GENOMIC DNA]</scope>
    <source>
        <strain evidence="3">RS831</strain>
        <tissue evidence="3">Whole body</tissue>
    </source>
</reference>
<dbReference type="AlphaFoldDB" id="A0A437D5A3"/>
<sequence length="882" mass="98249">MPRRNEIPIGIRLRIVEMHQAGKGYKCISKSLDVHLSTVRQIIYKWKRFETVATLPRSGRPIKSNPKARRRTLNKDNSESAGPADESGVQTITKKNKIPDAVNPDSFSFDAETSNRDSSVYCIPVEAVKGEYPDNETGHYSIVYEVGENADSSSSEVEGEDPTLGSCSLSSEDETSEEDPMAGRFNPDFNREQVHSGSALTSGALLVLLLTFILKHSLSNAAAKDLLDLLNLLVPGCVPKSLQFLKNRYSSKAEIHLYCPKCGSYMGVEPGSRCGACQQRLSKKCLLEKEHYFLVMPLEVQLRSVLPHVHSQLGKHAVRDGCVSDVVTGREYEGDRRAGRITLTFRCDGFPLLDSKLSVWPILCSINELPYAERCRNVLLHTLWLGRGRPHVQSFFTPFINELHRLSSEGFGWTDETGAERRTTVAAKVCVCDSAARSMMQNFQSFGCSFCYHSGELVPKGRGFTRVYPVQTDGGGRRQSIAPMGVRGPSPLVLLPSFDIIKGFPPDYMQCFCLGVVPEFVDLWFDSGHAHKPFHLTPQHLHDLDEALCAIRTPREIGQKPRRLSDRKRWTAAEWRAFALLYSPVLLEDVLPILYHSHWMLLVSALHALLSPFATQDELSRAEASLLLFVARAPSLYGVESCSFSCHLLTHLAESARDWGLPWATSAFAFDAVTRRLLQMFSHSKSASSQVFSHVFSYEDAVRRGRVVLQDAETETKDLFCSMTGCAAVTKSSGEKTLGGGSQRFLTAAEVAALQNTQHQSGVTEYKRVVHNNLLISTHLGNDAVIETSGGFAVVQSIAALNDVCCCEEKLSRCSCRKVVLFCKKLFPWRGRLDANAADFLIRVRRSEEVCAVTCGDVVAKCFAIERERRLYVMRMPVFEMH</sequence>
<dbReference type="Pfam" id="PF25787">
    <property type="entry name" value="HTH_SB"/>
    <property type="match status" value="1"/>
</dbReference>
<evidence type="ECO:0000313" key="4">
    <source>
        <dbReference type="Proteomes" id="UP000283210"/>
    </source>
</evidence>
<feature type="compositionally biased region" description="Acidic residues" evidence="1">
    <location>
        <begin position="171"/>
        <end position="180"/>
    </location>
</feature>
<dbReference type="Gene3D" id="1.10.10.10">
    <property type="entry name" value="Winged helix-like DNA-binding domain superfamily/Winged helix DNA-binding domain"/>
    <property type="match status" value="1"/>
</dbReference>
<reference evidence="3 4" key="1">
    <citation type="submission" date="2018-11" db="EMBL/GenBank/DDBJ databases">
        <authorList>
            <person name="Lopez-Roques C."/>
            <person name="Donnadieu C."/>
            <person name="Bouchez O."/>
            <person name="Klopp C."/>
            <person name="Cabau C."/>
            <person name="Zahm M."/>
        </authorList>
    </citation>
    <scope>NUCLEOTIDE SEQUENCE [LARGE SCALE GENOMIC DNA]</scope>
    <source>
        <strain evidence="3">RS831</strain>
        <tissue evidence="3">Whole body</tissue>
    </source>
</reference>
<dbReference type="PANTHER" id="PTHR46579:SF1">
    <property type="entry name" value="F5_8 TYPE C DOMAIN-CONTAINING PROTEIN"/>
    <property type="match status" value="1"/>
</dbReference>